<dbReference type="Gene3D" id="1.10.260.40">
    <property type="entry name" value="lambda repressor-like DNA-binding domains"/>
    <property type="match status" value="1"/>
</dbReference>
<evidence type="ECO:0000256" key="3">
    <source>
        <dbReference type="ARBA" id="ARBA00023125"/>
    </source>
</evidence>
<dbReference type="PROSITE" id="PS50932">
    <property type="entry name" value="HTH_LACI_2"/>
    <property type="match status" value="1"/>
</dbReference>
<dbReference type="CDD" id="cd06278">
    <property type="entry name" value="PBP1_LacI-like"/>
    <property type="match status" value="1"/>
</dbReference>
<keyword evidence="4" id="KW-0804">Transcription</keyword>
<dbReference type="AlphaFoldDB" id="A0A2A4HR41"/>
<dbReference type="CDD" id="cd01392">
    <property type="entry name" value="HTH_LacI"/>
    <property type="match status" value="1"/>
</dbReference>
<dbReference type="GO" id="GO:0003700">
    <property type="term" value="F:DNA-binding transcription factor activity"/>
    <property type="evidence" value="ECO:0007669"/>
    <property type="project" value="TreeGrafter"/>
</dbReference>
<keyword evidence="7" id="KW-1185">Reference proteome</keyword>
<keyword evidence="2" id="KW-0805">Transcription regulation</keyword>
<evidence type="ECO:0000313" key="6">
    <source>
        <dbReference type="EMBL" id="PCF97402.1"/>
    </source>
</evidence>
<dbReference type="RefSeq" id="WP_096649597.1">
    <property type="nucleotide sequence ID" value="NZ_NWUX01000001.1"/>
</dbReference>
<dbReference type="InterPro" id="IPR046335">
    <property type="entry name" value="LacI/GalR-like_sensor"/>
</dbReference>
<dbReference type="Pfam" id="PF00356">
    <property type="entry name" value="LacI"/>
    <property type="match status" value="1"/>
</dbReference>
<accession>A0A2A4HR41</accession>
<keyword evidence="3" id="KW-0238">DNA-binding</keyword>
<evidence type="ECO:0000259" key="5">
    <source>
        <dbReference type="PROSITE" id="PS50932"/>
    </source>
</evidence>
<dbReference type="OrthoDB" id="6619319at2"/>
<name>A0A2A4HR41_9GAMM</name>
<feature type="domain" description="HTH lacI-type" evidence="5">
    <location>
        <begin position="8"/>
        <end position="62"/>
    </location>
</feature>
<evidence type="ECO:0000256" key="2">
    <source>
        <dbReference type="ARBA" id="ARBA00023015"/>
    </source>
</evidence>
<protein>
    <submittedName>
        <fullName evidence="6">LacI family transcriptional regulator</fullName>
    </submittedName>
</protein>
<dbReference type="Pfam" id="PF13377">
    <property type="entry name" value="Peripla_BP_3"/>
    <property type="match status" value="1"/>
</dbReference>
<organism evidence="6 7">
    <name type="scientific">Vreelandella nigrificans</name>
    <dbReference type="NCBI Taxonomy" id="2042704"/>
    <lineage>
        <taxon>Bacteria</taxon>
        <taxon>Pseudomonadati</taxon>
        <taxon>Pseudomonadota</taxon>
        <taxon>Gammaproteobacteria</taxon>
        <taxon>Oceanospirillales</taxon>
        <taxon>Halomonadaceae</taxon>
        <taxon>Vreelandella</taxon>
    </lineage>
</organism>
<sequence>MSNSRRFASAEEVARLAGVSRSAVSRTFTDGASVSEETRQKVLAAAKELNYHVNHLARGLSQERSRPVCLVGDHLSSPFLSSLLEAVSRHIQALGRAVMLINTSGEAEAVESALHQALQYRASAIVVLSGTPAESLVQTCIQSGLRVALVNRGQEFNGPIHITLDHDTAMKEAFELFYRAGCRSFGLVTSTAGTPSLVAREQAFSRAVNEAGLPLTVMRTGPTQYTTGQEAARQLLARSQRPDAVFCTTDLMACGFLDTARQAFNLNIPHDLCVMGFDNIEQASWDSYALTTFHHPVEEIAACIARQLDDESTTSQVIQFPAQPVWRNTIRPG</sequence>
<dbReference type="EMBL" id="NWUX01000001">
    <property type="protein sequence ID" value="PCF97402.1"/>
    <property type="molecule type" value="Genomic_DNA"/>
</dbReference>
<dbReference type="Gene3D" id="3.40.50.2300">
    <property type="match status" value="2"/>
</dbReference>
<comment type="caution">
    <text evidence="6">The sequence shown here is derived from an EMBL/GenBank/DDBJ whole genome shotgun (WGS) entry which is preliminary data.</text>
</comment>
<dbReference type="InterPro" id="IPR000843">
    <property type="entry name" value="HTH_LacI"/>
</dbReference>
<dbReference type="InterPro" id="IPR028082">
    <property type="entry name" value="Peripla_BP_I"/>
</dbReference>
<dbReference type="InterPro" id="IPR010982">
    <property type="entry name" value="Lambda_DNA-bd_dom_sf"/>
</dbReference>
<keyword evidence="1" id="KW-0678">Repressor</keyword>
<evidence type="ECO:0000256" key="1">
    <source>
        <dbReference type="ARBA" id="ARBA00022491"/>
    </source>
</evidence>
<evidence type="ECO:0000256" key="4">
    <source>
        <dbReference type="ARBA" id="ARBA00023163"/>
    </source>
</evidence>
<proteinExistence type="predicted"/>
<dbReference type="SMART" id="SM00354">
    <property type="entry name" value="HTH_LACI"/>
    <property type="match status" value="1"/>
</dbReference>
<dbReference type="GO" id="GO:0000976">
    <property type="term" value="F:transcription cis-regulatory region binding"/>
    <property type="evidence" value="ECO:0007669"/>
    <property type="project" value="TreeGrafter"/>
</dbReference>
<evidence type="ECO:0000313" key="7">
    <source>
        <dbReference type="Proteomes" id="UP000218677"/>
    </source>
</evidence>
<dbReference type="SUPFAM" id="SSF47413">
    <property type="entry name" value="lambda repressor-like DNA-binding domains"/>
    <property type="match status" value="1"/>
</dbReference>
<dbReference type="PANTHER" id="PTHR30146">
    <property type="entry name" value="LACI-RELATED TRANSCRIPTIONAL REPRESSOR"/>
    <property type="match status" value="1"/>
</dbReference>
<gene>
    <name evidence="6" type="ORF">CPA45_01290</name>
</gene>
<dbReference type="PANTHER" id="PTHR30146:SF95">
    <property type="entry name" value="RIBOSE OPERON REPRESSOR"/>
    <property type="match status" value="1"/>
</dbReference>
<dbReference type="Proteomes" id="UP000218677">
    <property type="component" value="Unassembled WGS sequence"/>
</dbReference>
<reference evidence="7" key="1">
    <citation type="submission" date="2017-09" db="EMBL/GenBank/DDBJ databases">
        <authorList>
            <person name="Cho G.-S."/>
            <person name="Oguntoyinbo F.A."/>
            <person name="Cnockaert M."/>
            <person name="Kabisch J."/>
            <person name="Neve H."/>
            <person name="Bockelmann W."/>
            <person name="Wenning M."/>
            <person name="Franz C.M."/>
            <person name="Vandamme P."/>
        </authorList>
    </citation>
    <scope>NUCLEOTIDE SEQUENCE [LARGE SCALE GENOMIC DNA]</scope>
    <source>
        <strain evidence="7">MBT G8648</strain>
    </source>
</reference>
<dbReference type="SUPFAM" id="SSF53822">
    <property type="entry name" value="Periplasmic binding protein-like I"/>
    <property type="match status" value="1"/>
</dbReference>